<dbReference type="PANTHER" id="PTHR40087">
    <property type="entry name" value="PHENOLIC ACID DECARBOXYLASE PADC"/>
    <property type="match status" value="1"/>
</dbReference>
<name>A0A8K0R825_9PLEO</name>
<dbReference type="PANTHER" id="PTHR40087:SF1">
    <property type="entry name" value="PHENOLIC ACID DECARBOXYLASE PADC"/>
    <property type="match status" value="1"/>
</dbReference>
<dbReference type="Gene3D" id="2.40.128.20">
    <property type="match status" value="1"/>
</dbReference>
<proteinExistence type="predicted"/>
<dbReference type="InterPro" id="IPR008729">
    <property type="entry name" value="PA_de_COase"/>
</dbReference>
<gene>
    <name evidence="1" type="ORF">FB567DRAFT_60898</name>
</gene>
<protein>
    <submittedName>
        <fullName evidence="1">Calycin-like protein</fullName>
    </submittedName>
</protein>
<dbReference type="GO" id="GO:0016831">
    <property type="term" value="F:carboxy-lyase activity"/>
    <property type="evidence" value="ECO:0007669"/>
    <property type="project" value="InterPro"/>
</dbReference>
<dbReference type="SUPFAM" id="SSF50814">
    <property type="entry name" value="Lipocalins"/>
    <property type="match status" value="1"/>
</dbReference>
<reference evidence="1" key="1">
    <citation type="journal article" date="2021" name="Nat. Commun.">
        <title>Genetic determinants of endophytism in the Arabidopsis root mycobiome.</title>
        <authorList>
            <person name="Mesny F."/>
            <person name="Miyauchi S."/>
            <person name="Thiergart T."/>
            <person name="Pickel B."/>
            <person name="Atanasova L."/>
            <person name="Karlsson M."/>
            <person name="Huettel B."/>
            <person name="Barry K.W."/>
            <person name="Haridas S."/>
            <person name="Chen C."/>
            <person name="Bauer D."/>
            <person name="Andreopoulos W."/>
            <person name="Pangilinan J."/>
            <person name="LaButti K."/>
            <person name="Riley R."/>
            <person name="Lipzen A."/>
            <person name="Clum A."/>
            <person name="Drula E."/>
            <person name="Henrissat B."/>
            <person name="Kohler A."/>
            <person name="Grigoriev I.V."/>
            <person name="Martin F.M."/>
            <person name="Hacquard S."/>
        </authorList>
    </citation>
    <scope>NUCLEOTIDE SEQUENCE</scope>
    <source>
        <strain evidence="1">MPI-SDFR-AT-0120</strain>
    </source>
</reference>
<comment type="caution">
    <text evidence="1">The sequence shown here is derived from an EMBL/GenBank/DDBJ whole genome shotgun (WGS) entry which is preliminary data.</text>
</comment>
<dbReference type="InterPro" id="IPR012674">
    <property type="entry name" value="Calycin"/>
</dbReference>
<dbReference type="AlphaFoldDB" id="A0A8K0R825"/>
<dbReference type="Proteomes" id="UP000813461">
    <property type="component" value="Unassembled WGS sequence"/>
</dbReference>
<dbReference type="OrthoDB" id="4415004at2759"/>
<organism evidence="1 2">
    <name type="scientific">Paraphoma chrysanthemicola</name>
    <dbReference type="NCBI Taxonomy" id="798071"/>
    <lineage>
        <taxon>Eukaryota</taxon>
        <taxon>Fungi</taxon>
        <taxon>Dikarya</taxon>
        <taxon>Ascomycota</taxon>
        <taxon>Pezizomycotina</taxon>
        <taxon>Dothideomycetes</taxon>
        <taxon>Pleosporomycetidae</taxon>
        <taxon>Pleosporales</taxon>
        <taxon>Pleosporineae</taxon>
        <taxon>Phaeosphaeriaceae</taxon>
        <taxon>Paraphoma</taxon>
    </lineage>
</organism>
<evidence type="ECO:0000313" key="1">
    <source>
        <dbReference type="EMBL" id="KAH7087164.1"/>
    </source>
</evidence>
<dbReference type="EMBL" id="JAGMVJ010000010">
    <property type="protein sequence ID" value="KAH7087164.1"/>
    <property type="molecule type" value="Genomic_DNA"/>
</dbReference>
<accession>A0A8K0R825</accession>
<dbReference type="Pfam" id="PF05870">
    <property type="entry name" value="PA_decarbox"/>
    <property type="match status" value="1"/>
</dbReference>
<evidence type="ECO:0000313" key="2">
    <source>
        <dbReference type="Proteomes" id="UP000813461"/>
    </source>
</evidence>
<sequence length="180" mass="20769">MAPGDNLPDFLTNTPLHPSFDKDIRDAHLIYDYDAQDKNGNPEKWRYELWCFSETRVVYAIHGGPMAGRINYQRATYQCIRPGELWQINWLEETGTIVSAVYDIKEKKMTTMIAFSEGHWKEADKAHGNKRNKADLERWRSLAQIGNQTSRFMLSEQADIIEIFKGKGSLEPISEDDTVL</sequence>
<keyword evidence="2" id="KW-1185">Reference proteome</keyword>